<keyword evidence="2" id="KW-1185">Reference proteome</keyword>
<sequence>MDISRYRQILVICLLSAVAFTACKPKQRIVYSTSPVVSKAHHELFSDIIASEFPYRTLLARLNMGMTSGTKSYSSRANLRIVKDEALQISIQPLFGVEMFRIYINPDTLFLLDRMNKRYVLESFSTLKELYPVGFDYYTMQSLFTNALFVSGKGKVDADDYTLFTYNRASDQNYHITAQDGNSGIDYSFTVNGDDRITFAHLMQSEKKHYMQWEYHNFMMLNNVPFPHKMNVTLSSASRKTNAELIFSDVVTDTPLELELNVPSNYTKTSIDEVLKVLSPKK</sequence>
<accession>A0A1R3SYV1</accession>
<name>A0A1R3SYV1_9BACT</name>
<organism evidence="1 2">
    <name type="scientific">Proteiniphilum saccharofermentans</name>
    <dbReference type="NCBI Taxonomy" id="1642647"/>
    <lineage>
        <taxon>Bacteria</taxon>
        <taxon>Pseudomonadati</taxon>
        <taxon>Bacteroidota</taxon>
        <taxon>Bacteroidia</taxon>
        <taxon>Bacteroidales</taxon>
        <taxon>Dysgonomonadaceae</taxon>
        <taxon>Proteiniphilum</taxon>
    </lineage>
</organism>
<reference evidence="2" key="1">
    <citation type="submission" date="2016-08" db="EMBL/GenBank/DDBJ databases">
        <authorList>
            <person name="Wibberg D."/>
        </authorList>
    </citation>
    <scope>NUCLEOTIDE SEQUENCE [LARGE SCALE GENOMIC DNA]</scope>
</reference>
<evidence type="ECO:0000313" key="1">
    <source>
        <dbReference type="EMBL" id="SCD21366.1"/>
    </source>
</evidence>
<proteinExistence type="predicted"/>
<dbReference type="AlphaFoldDB" id="A0A1R3SYV1"/>
<dbReference type="EMBL" id="LT605205">
    <property type="protein sequence ID" value="SCD21366.1"/>
    <property type="molecule type" value="Genomic_DNA"/>
</dbReference>
<evidence type="ECO:0008006" key="3">
    <source>
        <dbReference type="Google" id="ProtNLM"/>
    </source>
</evidence>
<dbReference type="STRING" id="1642647.PSM36_2565"/>
<dbReference type="PROSITE" id="PS51257">
    <property type="entry name" value="PROKAR_LIPOPROTEIN"/>
    <property type="match status" value="1"/>
</dbReference>
<dbReference type="InterPro" id="IPR025634">
    <property type="entry name" value="DUF4292"/>
</dbReference>
<dbReference type="KEGG" id="psac:PSM36_2565"/>
<dbReference type="Pfam" id="PF14125">
    <property type="entry name" value="DUF4292"/>
    <property type="match status" value="1"/>
</dbReference>
<dbReference type="Proteomes" id="UP000187464">
    <property type="component" value="Chromosome I"/>
</dbReference>
<protein>
    <recommendedName>
        <fullName evidence="3">DUF4292 domain-containing protein</fullName>
    </recommendedName>
</protein>
<gene>
    <name evidence="1" type="ORF">PSM36_2565</name>
</gene>
<evidence type="ECO:0000313" key="2">
    <source>
        <dbReference type="Proteomes" id="UP000187464"/>
    </source>
</evidence>